<proteinExistence type="predicted"/>
<accession>A0A3S5YN69</accession>
<organism evidence="1">
    <name type="scientific">Salmonella enterica subsp. arizonae serovar 18:z4,z23:- str. CVM N26626</name>
    <dbReference type="NCBI Taxonomy" id="1395119"/>
    <lineage>
        <taxon>Bacteria</taxon>
        <taxon>Pseudomonadati</taxon>
        <taxon>Pseudomonadota</taxon>
        <taxon>Gammaproteobacteria</taxon>
        <taxon>Enterobacterales</taxon>
        <taxon>Enterobacteriaceae</taxon>
        <taxon>Salmonella</taxon>
    </lineage>
</organism>
<name>A0A3S5YN69_SALER</name>
<dbReference type="NCBIfam" id="NF033153">
    <property type="entry name" value="phage_ICD_like"/>
    <property type="match status" value="1"/>
</dbReference>
<protein>
    <recommendedName>
        <fullName evidence="2">Host cell division inhibitor Icd-like protein</fullName>
    </recommendedName>
</protein>
<evidence type="ECO:0000313" key="1">
    <source>
        <dbReference type="EMBL" id="OLW02561.1"/>
    </source>
</evidence>
<dbReference type="InterPro" id="IPR018880">
    <property type="entry name" value="Phage_P4_Ash"/>
</dbReference>
<evidence type="ECO:0008006" key="2">
    <source>
        <dbReference type="Google" id="ProtNLM"/>
    </source>
</evidence>
<dbReference type="Proteomes" id="UP000868500">
    <property type="component" value="Unassembled WGS sequence"/>
</dbReference>
<reference evidence="1" key="1">
    <citation type="submission" date="2013-09" db="EMBL/GenBank/DDBJ databases">
        <title>Salmonella enterica subsp. IIIa serovar 18:z4:z23:-.</title>
        <authorList>
            <person name="Chen Y."/>
            <person name="Li C."/>
            <person name="Mcdermott P."/>
            <person name="Zhao S."/>
        </authorList>
    </citation>
    <scope>NUCLEOTIDE SEQUENCE [LARGE SCALE GENOMIC DNA]</scope>
    <source>
        <strain evidence="1">N26626</strain>
    </source>
</reference>
<dbReference type="EMBL" id="AWRC01000015">
    <property type="protein sequence ID" value="OLW02561.1"/>
    <property type="molecule type" value="Genomic_DNA"/>
</dbReference>
<dbReference type="AlphaFoldDB" id="A0A3S5YN69"/>
<gene>
    <name evidence="1" type="ORF">P298_09900</name>
</gene>
<comment type="caution">
    <text evidence="1">The sequence shown here is derived from an EMBL/GenBank/DDBJ whole genome shotgun (WGS) entry which is preliminary data.</text>
</comment>
<sequence>MMRPVQQKAPFSGLHLLYVSWYSFAVAAKSVTGRRNPSNSKATPDAPCVFFCVAINATERQIVVWCADIRTGVTLRLLYVFVHYAIMTMVAQAGQPSGWPVFFEAGIPTPVWAIANHERRNSGDSNNLLLEGGCLMATPLTPSHPEFIFVFAAIRRTERKPLICMLRTVAGDEHTARRSLVRDYVLSLAARLPLAEVSHAN</sequence>
<dbReference type="OrthoDB" id="6631751at2"/>
<dbReference type="Pfam" id="PF10554">
    <property type="entry name" value="Phage_ASH"/>
    <property type="match status" value="1"/>
</dbReference>